<reference evidence="1 2" key="1">
    <citation type="journal article" date="2022" name="New Phytol.">
        <title>Ecological generalism drives hyperdiversity of secondary metabolite gene clusters in xylarialean endophytes.</title>
        <authorList>
            <person name="Franco M.E.E."/>
            <person name="Wisecaver J.H."/>
            <person name="Arnold A.E."/>
            <person name="Ju Y.M."/>
            <person name="Slot J.C."/>
            <person name="Ahrendt S."/>
            <person name="Moore L.P."/>
            <person name="Eastman K.E."/>
            <person name="Scott K."/>
            <person name="Konkel Z."/>
            <person name="Mondo S.J."/>
            <person name="Kuo A."/>
            <person name="Hayes R.D."/>
            <person name="Haridas S."/>
            <person name="Andreopoulos B."/>
            <person name="Riley R."/>
            <person name="LaButti K."/>
            <person name="Pangilinan J."/>
            <person name="Lipzen A."/>
            <person name="Amirebrahimi M."/>
            <person name="Yan J."/>
            <person name="Adam C."/>
            <person name="Keymanesh K."/>
            <person name="Ng V."/>
            <person name="Louie K."/>
            <person name="Northen T."/>
            <person name="Drula E."/>
            <person name="Henrissat B."/>
            <person name="Hsieh H.M."/>
            <person name="Youens-Clark K."/>
            <person name="Lutzoni F."/>
            <person name="Miadlikowska J."/>
            <person name="Eastwood D.C."/>
            <person name="Hamelin R.C."/>
            <person name="Grigoriev I.V."/>
            <person name="U'Ren J.M."/>
        </authorList>
    </citation>
    <scope>NUCLEOTIDE SEQUENCE [LARGE SCALE GENOMIC DNA]</scope>
    <source>
        <strain evidence="1 2">ER1909</strain>
    </source>
</reference>
<protein>
    <submittedName>
        <fullName evidence="1">Uncharacterized protein</fullName>
    </submittedName>
</protein>
<dbReference type="Proteomes" id="UP001497680">
    <property type="component" value="Unassembled WGS sequence"/>
</dbReference>
<evidence type="ECO:0000313" key="1">
    <source>
        <dbReference type="EMBL" id="KAI6086481.1"/>
    </source>
</evidence>
<keyword evidence="2" id="KW-1185">Reference proteome</keyword>
<evidence type="ECO:0000313" key="2">
    <source>
        <dbReference type="Proteomes" id="UP001497680"/>
    </source>
</evidence>
<name>A0ACC0D1U9_9PEZI</name>
<comment type="caution">
    <text evidence="1">The sequence shown here is derived from an EMBL/GenBank/DDBJ whole genome shotgun (WGS) entry which is preliminary data.</text>
</comment>
<gene>
    <name evidence="1" type="ORF">F4821DRAFT_259947</name>
</gene>
<organism evidence="1 2">
    <name type="scientific">Hypoxylon rubiginosum</name>
    <dbReference type="NCBI Taxonomy" id="110542"/>
    <lineage>
        <taxon>Eukaryota</taxon>
        <taxon>Fungi</taxon>
        <taxon>Dikarya</taxon>
        <taxon>Ascomycota</taxon>
        <taxon>Pezizomycotina</taxon>
        <taxon>Sordariomycetes</taxon>
        <taxon>Xylariomycetidae</taxon>
        <taxon>Xylariales</taxon>
        <taxon>Hypoxylaceae</taxon>
        <taxon>Hypoxylon</taxon>
    </lineage>
</organism>
<dbReference type="EMBL" id="MU394315">
    <property type="protein sequence ID" value="KAI6086481.1"/>
    <property type="molecule type" value="Genomic_DNA"/>
</dbReference>
<proteinExistence type="predicted"/>
<accession>A0ACC0D1U9</accession>
<sequence length="114" mass="12670">MAQKENANVAAAADQDLRNALIRTNLALLQREIREKKDWYTTRRVVVRKRNGRIHLSRLGSRKQGSGSGYDSLDEASDEEESQSSSGFTLVNSNNESRSTGRSASSSFSSNFSR</sequence>